<dbReference type="PANTHER" id="PTHR11138">
    <property type="entry name" value="METHIONYL-TRNA FORMYLTRANSFERASE"/>
    <property type="match status" value="1"/>
</dbReference>
<dbReference type="SUPFAM" id="SSF50486">
    <property type="entry name" value="FMT C-terminal domain-like"/>
    <property type="match status" value="1"/>
</dbReference>
<keyword evidence="4" id="KW-1185">Reference proteome</keyword>
<dbReference type="Pfam" id="PF00551">
    <property type="entry name" value="Formyl_trans_N"/>
    <property type="match status" value="1"/>
</dbReference>
<dbReference type="Proteomes" id="UP000451233">
    <property type="component" value="Unassembled WGS sequence"/>
</dbReference>
<dbReference type="AlphaFoldDB" id="A0A7K1Y1U0"/>
<dbReference type="InterPro" id="IPR002376">
    <property type="entry name" value="Formyl_transf_N"/>
</dbReference>
<protein>
    <recommendedName>
        <fullName evidence="5">Methionyl-tRNA formyltransferase</fullName>
    </recommendedName>
</protein>
<dbReference type="Pfam" id="PF02911">
    <property type="entry name" value="Formyl_trans_C"/>
    <property type="match status" value="1"/>
</dbReference>
<organism evidence="3 4">
    <name type="scientific">Hufsiella ginkgonis</name>
    <dbReference type="NCBI Taxonomy" id="2695274"/>
    <lineage>
        <taxon>Bacteria</taxon>
        <taxon>Pseudomonadati</taxon>
        <taxon>Bacteroidota</taxon>
        <taxon>Sphingobacteriia</taxon>
        <taxon>Sphingobacteriales</taxon>
        <taxon>Sphingobacteriaceae</taxon>
        <taxon>Hufsiella</taxon>
    </lineage>
</organism>
<evidence type="ECO:0000259" key="1">
    <source>
        <dbReference type="Pfam" id="PF00551"/>
    </source>
</evidence>
<dbReference type="RefSeq" id="WP_160908057.1">
    <property type="nucleotide sequence ID" value="NZ_WVHS01000004.1"/>
</dbReference>
<sequence>MNIVLLANHVYALPVLHYLAQQKQLQAVVIPATIQEYNLQVERAAGMHGIPCKRISRRELHHTFSDWLKTQQTEIVIAYTFSFRIPEKVLSIPVFGFFNVHYSLLPAYRGPFPVFWQMKNGDPTGGVTIHRMSGEFDTGPVVFQQPVPVGAGDTYGTYSSKLGGVSLNLVYQLLQTLVNGSSLSTHTQDESRSTYFSRPGPTDLAINWTQNTAVEIEALVNACNYEMGGAVTVFRGQPVKILEVSQASVQTADTVPGTIVHSDHTNGVFVACRNRQFLRINIIQLTEGVVSGFRLAAFGLKPGERFEQYTETPPI</sequence>
<dbReference type="InterPro" id="IPR005793">
    <property type="entry name" value="Formyl_trans_C"/>
</dbReference>
<feature type="domain" description="Formyl transferase N-terminal" evidence="1">
    <location>
        <begin position="25"/>
        <end position="162"/>
    </location>
</feature>
<dbReference type="InterPro" id="IPR011034">
    <property type="entry name" value="Formyl_transferase-like_C_sf"/>
</dbReference>
<evidence type="ECO:0000313" key="4">
    <source>
        <dbReference type="Proteomes" id="UP000451233"/>
    </source>
</evidence>
<accession>A0A7K1Y1U0</accession>
<evidence type="ECO:0000313" key="3">
    <source>
        <dbReference type="EMBL" id="MXV17048.1"/>
    </source>
</evidence>
<dbReference type="PANTHER" id="PTHR11138:SF5">
    <property type="entry name" value="METHIONYL-TRNA FORMYLTRANSFERASE, MITOCHONDRIAL"/>
    <property type="match status" value="1"/>
</dbReference>
<dbReference type="InterPro" id="IPR036477">
    <property type="entry name" value="Formyl_transf_N_sf"/>
</dbReference>
<dbReference type="SUPFAM" id="SSF53328">
    <property type="entry name" value="Formyltransferase"/>
    <property type="match status" value="1"/>
</dbReference>
<gene>
    <name evidence="3" type="ORF">GS398_17240</name>
</gene>
<name>A0A7K1Y1U0_9SPHI</name>
<dbReference type="GO" id="GO:0005829">
    <property type="term" value="C:cytosol"/>
    <property type="evidence" value="ECO:0007669"/>
    <property type="project" value="TreeGrafter"/>
</dbReference>
<feature type="domain" description="Formyl transferase C-terminal" evidence="2">
    <location>
        <begin position="202"/>
        <end position="287"/>
    </location>
</feature>
<comment type="caution">
    <text evidence="3">The sequence shown here is derived from an EMBL/GenBank/DDBJ whole genome shotgun (WGS) entry which is preliminary data.</text>
</comment>
<dbReference type="EMBL" id="WVHS01000004">
    <property type="protein sequence ID" value="MXV17048.1"/>
    <property type="molecule type" value="Genomic_DNA"/>
</dbReference>
<dbReference type="Gene3D" id="3.40.50.12230">
    <property type="match status" value="1"/>
</dbReference>
<proteinExistence type="predicted"/>
<evidence type="ECO:0000259" key="2">
    <source>
        <dbReference type="Pfam" id="PF02911"/>
    </source>
</evidence>
<dbReference type="GO" id="GO:0004479">
    <property type="term" value="F:methionyl-tRNA formyltransferase activity"/>
    <property type="evidence" value="ECO:0007669"/>
    <property type="project" value="TreeGrafter"/>
</dbReference>
<evidence type="ECO:0008006" key="5">
    <source>
        <dbReference type="Google" id="ProtNLM"/>
    </source>
</evidence>
<reference evidence="3 4" key="1">
    <citation type="submission" date="2019-11" db="EMBL/GenBank/DDBJ databases">
        <title>Pedobacter sp. HMF7056 Genome sequencing and assembly.</title>
        <authorList>
            <person name="Kang H."/>
            <person name="Kim H."/>
            <person name="Joh K."/>
        </authorList>
    </citation>
    <scope>NUCLEOTIDE SEQUENCE [LARGE SCALE GENOMIC DNA]</scope>
    <source>
        <strain evidence="3 4">HMF7056</strain>
    </source>
</reference>